<dbReference type="GO" id="GO:0034220">
    <property type="term" value="P:monoatomic ion transmembrane transport"/>
    <property type="evidence" value="ECO:0007669"/>
    <property type="project" value="UniProtKB-KW"/>
</dbReference>
<name>A0A7R9AAN9_9CRUS</name>
<keyword evidence="5" id="KW-0406">Ion transport</keyword>
<evidence type="ECO:0000256" key="8">
    <source>
        <dbReference type="SAM" id="MobiDB-lite"/>
    </source>
</evidence>
<dbReference type="EMBL" id="LR902506">
    <property type="protein sequence ID" value="CAD7250655.1"/>
    <property type="molecule type" value="Genomic_DNA"/>
</dbReference>
<dbReference type="InterPro" id="IPR002110">
    <property type="entry name" value="Ankyrin_rpt"/>
</dbReference>
<keyword evidence="3" id="KW-0677">Repeat</keyword>
<evidence type="ECO:0000256" key="5">
    <source>
        <dbReference type="ARBA" id="ARBA00023065"/>
    </source>
</evidence>
<dbReference type="AlphaFoldDB" id="A0A7R9AAN9"/>
<dbReference type="SUPFAM" id="SSF48403">
    <property type="entry name" value="Ankyrin repeat"/>
    <property type="match status" value="1"/>
</dbReference>
<feature type="region of interest" description="Disordered" evidence="8">
    <location>
        <begin position="1"/>
        <end position="27"/>
    </location>
</feature>
<feature type="region of interest" description="Disordered" evidence="8">
    <location>
        <begin position="595"/>
        <end position="618"/>
    </location>
</feature>
<keyword evidence="11" id="KW-1185">Reference proteome</keyword>
<dbReference type="InterPro" id="IPR036770">
    <property type="entry name" value="Ankyrin_rpt-contain_sf"/>
</dbReference>
<proteinExistence type="predicted"/>
<organism evidence="10">
    <name type="scientific">Darwinula stevensoni</name>
    <dbReference type="NCBI Taxonomy" id="69355"/>
    <lineage>
        <taxon>Eukaryota</taxon>
        <taxon>Metazoa</taxon>
        <taxon>Ecdysozoa</taxon>
        <taxon>Arthropoda</taxon>
        <taxon>Crustacea</taxon>
        <taxon>Oligostraca</taxon>
        <taxon>Ostracoda</taxon>
        <taxon>Podocopa</taxon>
        <taxon>Podocopida</taxon>
        <taxon>Darwinulocopina</taxon>
        <taxon>Darwinuloidea</taxon>
        <taxon>Darwinulidae</taxon>
        <taxon>Darwinula</taxon>
    </lineage>
</organism>
<protein>
    <submittedName>
        <fullName evidence="10">Uncharacterized protein</fullName>
    </submittedName>
</protein>
<evidence type="ECO:0000256" key="7">
    <source>
        <dbReference type="PROSITE-ProRule" id="PRU00023"/>
    </source>
</evidence>
<reference evidence="10" key="1">
    <citation type="submission" date="2020-11" db="EMBL/GenBank/DDBJ databases">
        <authorList>
            <person name="Tran Van P."/>
        </authorList>
    </citation>
    <scope>NUCLEOTIDE SEQUENCE</scope>
</reference>
<dbReference type="GO" id="GO:0022857">
    <property type="term" value="F:transmembrane transporter activity"/>
    <property type="evidence" value="ECO:0007669"/>
    <property type="project" value="TreeGrafter"/>
</dbReference>
<evidence type="ECO:0000256" key="3">
    <source>
        <dbReference type="ARBA" id="ARBA00022737"/>
    </source>
</evidence>
<dbReference type="Pfam" id="PF13637">
    <property type="entry name" value="Ank_4"/>
    <property type="match status" value="1"/>
</dbReference>
<keyword evidence="9" id="KW-1133">Transmembrane helix</keyword>
<feature type="transmembrane region" description="Helical" evidence="9">
    <location>
        <begin position="258"/>
        <end position="282"/>
    </location>
</feature>
<dbReference type="Proteomes" id="UP000677054">
    <property type="component" value="Unassembled WGS sequence"/>
</dbReference>
<evidence type="ECO:0000313" key="11">
    <source>
        <dbReference type="Proteomes" id="UP000677054"/>
    </source>
</evidence>
<evidence type="ECO:0000256" key="9">
    <source>
        <dbReference type="SAM" id="Phobius"/>
    </source>
</evidence>
<evidence type="ECO:0000256" key="1">
    <source>
        <dbReference type="ARBA" id="ARBA00022448"/>
    </source>
</evidence>
<dbReference type="OrthoDB" id="2157354at2759"/>
<keyword evidence="9" id="KW-0472">Membrane</keyword>
<evidence type="ECO:0000256" key="6">
    <source>
        <dbReference type="ARBA" id="ARBA00023303"/>
    </source>
</evidence>
<dbReference type="SMART" id="SM00248">
    <property type="entry name" value="ANK"/>
    <property type="match status" value="2"/>
</dbReference>
<evidence type="ECO:0000313" key="10">
    <source>
        <dbReference type="EMBL" id="CAD7250655.1"/>
    </source>
</evidence>
<feature type="transmembrane region" description="Helical" evidence="9">
    <location>
        <begin position="346"/>
        <end position="367"/>
    </location>
</feature>
<feature type="repeat" description="ANK" evidence="7">
    <location>
        <begin position="94"/>
        <end position="126"/>
    </location>
</feature>
<dbReference type="PROSITE" id="PS50088">
    <property type="entry name" value="ANK_REPEAT"/>
    <property type="match status" value="1"/>
</dbReference>
<evidence type="ECO:0000256" key="4">
    <source>
        <dbReference type="ARBA" id="ARBA00023043"/>
    </source>
</evidence>
<gene>
    <name evidence="10" type="ORF">DSTB1V02_LOCUS10425</name>
</gene>
<accession>A0A7R9AAN9</accession>
<keyword evidence="4 7" id="KW-0040">ANK repeat</keyword>
<keyword evidence="2" id="KW-0716">Sensory transduction</keyword>
<dbReference type="PANTHER" id="PTHR47143:SF4">
    <property type="entry name" value="TRANSIENT RECEPTOR POTENTIAL CATION CHANNEL PROTEIN PAINLESS"/>
    <property type="match status" value="1"/>
</dbReference>
<feature type="compositionally biased region" description="Polar residues" evidence="8">
    <location>
        <begin position="606"/>
        <end position="618"/>
    </location>
</feature>
<dbReference type="InterPro" id="IPR052076">
    <property type="entry name" value="TRP_cation_channel"/>
</dbReference>
<keyword evidence="1" id="KW-0813">Transport</keyword>
<keyword evidence="6" id="KW-0407">Ion channel</keyword>
<evidence type="ECO:0000256" key="2">
    <source>
        <dbReference type="ARBA" id="ARBA00022606"/>
    </source>
</evidence>
<dbReference type="EMBL" id="CAJPEV010002989">
    <property type="protein sequence ID" value="CAG0898608.1"/>
    <property type="molecule type" value="Genomic_DNA"/>
</dbReference>
<dbReference type="Gene3D" id="1.25.40.20">
    <property type="entry name" value="Ankyrin repeat-containing domain"/>
    <property type="match status" value="1"/>
</dbReference>
<dbReference type="PANTHER" id="PTHR47143">
    <property type="entry name" value="TRANSIENT RECEPTOR POTENTIAL CATION CHANNEL PROTEIN PAINLESS"/>
    <property type="match status" value="1"/>
</dbReference>
<keyword evidence="9" id="KW-0812">Transmembrane</keyword>
<dbReference type="GO" id="GO:1902495">
    <property type="term" value="C:transmembrane transporter complex"/>
    <property type="evidence" value="ECO:0007669"/>
    <property type="project" value="TreeGrafter"/>
</dbReference>
<sequence>MRVHEGGTTYDGNSKVQETVEDGSGGKRDEMNLYLESAYLVNTLKKLAVKLNDLENKPERGNRLRDKQTKVKKEIEEILDKRTYSLGVDFKDHNFRTLLHWGCILGNDYMVSLFLEKGADPNCQDKWWNTPLHYATYFCPGVVLKLLEKGAKIWIHNEKYESPLQRISPDTLWEYLDGCMHENGRGYDYKAQLDLTFLMPPKESKESKDVEKSKFEESMFAETTCLWWITKSPQHHVVLKHPVITAFLDLKWQQISTIYKLLCIVYLLYLVLLYFFLNAGAFHSMQEARKSMTNLGNERRLGADCTVYQSLQDLESAASSVKDNFTQRLSQDEKAYFQCMAKGWTVVRFVLVGFNSLILLLEFLQLLLNPLRYLLSVMNLLKMAMVASIRHGLGLLERRPHPLLGETQDIKEKAEALRHVSQVKLIFYVESIFLQDPEYIFHVFNIWTRVKKWFGGSTPTRRSSVRYPSFLNCCPCFNPILKRLAMKLMLLQADGWHPTLTVHPMMDIVNDLDIPGQTSSSVQPIWEQTWRSLRSREIRMDIDAPSARNASRASGMSLLSKKPSPKALSLGYQEAENLIHFMKTQRNVKANQPVWTASASGRGKSSRNGGTTKGSSSL</sequence>